<feature type="transmembrane region" description="Helical" evidence="1">
    <location>
        <begin position="159"/>
        <end position="179"/>
    </location>
</feature>
<feature type="transmembrane region" description="Helical" evidence="1">
    <location>
        <begin position="32"/>
        <end position="53"/>
    </location>
</feature>
<dbReference type="PANTHER" id="PTHR40078">
    <property type="entry name" value="INTEGRAL MEMBRANE PROTEIN-RELATED"/>
    <property type="match status" value="1"/>
</dbReference>
<feature type="transmembrane region" description="Helical" evidence="1">
    <location>
        <begin position="60"/>
        <end position="79"/>
    </location>
</feature>
<protein>
    <submittedName>
        <fullName evidence="2">Membrane protein YczE</fullName>
    </submittedName>
</protein>
<keyword evidence="1" id="KW-0812">Transmembrane</keyword>
<keyword evidence="1" id="KW-0472">Membrane</keyword>
<dbReference type="PANTHER" id="PTHR40078:SF1">
    <property type="entry name" value="INTEGRAL MEMBRANE PROTEIN"/>
    <property type="match status" value="1"/>
</dbReference>
<organism evidence="2 3">
    <name type="scientific">Virgibacillus alimentarius</name>
    <dbReference type="NCBI Taxonomy" id="698769"/>
    <lineage>
        <taxon>Bacteria</taxon>
        <taxon>Bacillati</taxon>
        <taxon>Bacillota</taxon>
        <taxon>Bacilli</taxon>
        <taxon>Bacillales</taxon>
        <taxon>Bacillaceae</taxon>
        <taxon>Virgibacillus</taxon>
    </lineage>
</organism>
<dbReference type="RefSeq" id="WP_226981286.1">
    <property type="nucleotide sequence ID" value="NZ_JAGIKX010000011.1"/>
</dbReference>
<feature type="transmembrane region" description="Helical" evidence="1">
    <location>
        <begin position="91"/>
        <end position="111"/>
    </location>
</feature>
<comment type="caution">
    <text evidence="2">The sequence shown here is derived from an EMBL/GenBank/DDBJ whole genome shotgun (WGS) entry which is preliminary data.</text>
</comment>
<name>A0ABS4S847_9BACI</name>
<dbReference type="EMBL" id="JAGIKX010000011">
    <property type="protein sequence ID" value="MBP2257666.1"/>
    <property type="molecule type" value="Genomic_DNA"/>
</dbReference>
<sequence>MMFTFGIVLTLQSGLGISPFDALLVGLHRTIGLTIGSWEVILGALMLLLNALLLQRHPAYLGLLTALMIGVCIDLWVVILDGWVQPETLAGQLICFTLGLIVNGFGIATYLQANFAPVSFDGTMLAVTELTGFNVSISRAFIFIVLVILAFIFNGPIGIGTLLITFLSGVTINFFHPYVEKMKRLIELG</sequence>
<feature type="transmembrane region" description="Helical" evidence="1">
    <location>
        <begin position="132"/>
        <end position="153"/>
    </location>
</feature>
<evidence type="ECO:0000313" key="3">
    <source>
        <dbReference type="Proteomes" id="UP001519294"/>
    </source>
</evidence>
<dbReference type="Proteomes" id="UP001519294">
    <property type="component" value="Unassembled WGS sequence"/>
</dbReference>
<evidence type="ECO:0000313" key="2">
    <source>
        <dbReference type="EMBL" id="MBP2257666.1"/>
    </source>
</evidence>
<dbReference type="InterPro" id="IPR038750">
    <property type="entry name" value="YczE/YyaS-like"/>
</dbReference>
<evidence type="ECO:0000256" key="1">
    <source>
        <dbReference type="SAM" id="Phobius"/>
    </source>
</evidence>
<gene>
    <name evidence="2" type="ORF">J2Z81_001620</name>
</gene>
<reference evidence="2 3" key="1">
    <citation type="submission" date="2021-03" db="EMBL/GenBank/DDBJ databases">
        <title>Genomic Encyclopedia of Type Strains, Phase IV (KMG-IV): sequencing the most valuable type-strain genomes for metagenomic binning, comparative biology and taxonomic classification.</title>
        <authorList>
            <person name="Goeker M."/>
        </authorList>
    </citation>
    <scope>NUCLEOTIDE SEQUENCE [LARGE SCALE GENOMIC DNA]</scope>
    <source>
        <strain evidence="2 3">DSM 25790</strain>
    </source>
</reference>
<proteinExistence type="predicted"/>
<dbReference type="Pfam" id="PF19700">
    <property type="entry name" value="DUF6198"/>
    <property type="match status" value="1"/>
</dbReference>
<keyword evidence="3" id="KW-1185">Reference proteome</keyword>
<accession>A0ABS4S847</accession>
<keyword evidence="1" id="KW-1133">Transmembrane helix</keyword>